<gene>
    <name evidence="9" type="ORF">PX52LOC_08040</name>
</gene>
<evidence type="ECO:0000313" key="9">
    <source>
        <dbReference type="EMBL" id="QEL20917.1"/>
    </source>
</evidence>
<feature type="region of interest" description="Disordered" evidence="6">
    <location>
        <begin position="436"/>
        <end position="480"/>
    </location>
</feature>
<dbReference type="GO" id="GO:0005524">
    <property type="term" value="F:ATP binding"/>
    <property type="evidence" value="ECO:0007669"/>
    <property type="project" value="UniProtKB-UniRule"/>
</dbReference>
<feature type="domain" description="Protein kinase" evidence="8">
    <location>
        <begin position="73"/>
        <end position="377"/>
    </location>
</feature>
<feature type="binding site" evidence="5">
    <location>
        <position position="103"/>
    </location>
    <ligand>
        <name>ATP</name>
        <dbReference type="ChEBI" id="CHEBI:30616"/>
    </ligand>
</feature>
<dbReference type="PANTHER" id="PTHR43289:SF6">
    <property type="entry name" value="SERINE_THREONINE-PROTEIN KINASE NEKL-3"/>
    <property type="match status" value="1"/>
</dbReference>
<dbReference type="CDD" id="cd14014">
    <property type="entry name" value="STKc_PknB_like"/>
    <property type="match status" value="1"/>
</dbReference>
<dbReference type="OrthoDB" id="258731at2"/>
<dbReference type="Gene3D" id="1.10.510.10">
    <property type="entry name" value="Transferase(Phosphotransferase) domain 1"/>
    <property type="match status" value="1"/>
</dbReference>
<dbReference type="Proteomes" id="UP000324974">
    <property type="component" value="Chromosome"/>
</dbReference>
<dbReference type="GO" id="GO:0004674">
    <property type="term" value="F:protein serine/threonine kinase activity"/>
    <property type="evidence" value="ECO:0007669"/>
    <property type="project" value="TreeGrafter"/>
</dbReference>
<accession>A0A5C1ARZ0</accession>
<protein>
    <submittedName>
        <fullName evidence="9">Tetratricopeptide repeat protein</fullName>
    </submittedName>
</protein>
<evidence type="ECO:0000313" key="10">
    <source>
        <dbReference type="Proteomes" id="UP000324974"/>
    </source>
</evidence>
<keyword evidence="7" id="KW-0812">Transmembrane</keyword>
<keyword evidence="7" id="KW-1133">Transmembrane helix</keyword>
<dbReference type="KEGG" id="lrs:PX52LOC_08040"/>
<dbReference type="PROSITE" id="PS50011">
    <property type="entry name" value="PROTEIN_KINASE_DOM"/>
    <property type="match status" value="1"/>
</dbReference>
<proteinExistence type="predicted"/>
<dbReference type="InterPro" id="IPR019734">
    <property type="entry name" value="TPR_rpt"/>
</dbReference>
<evidence type="ECO:0000256" key="4">
    <source>
        <dbReference type="ARBA" id="ARBA00022840"/>
    </source>
</evidence>
<organism evidence="9 10">
    <name type="scientific">Limnoglobus roseus</name>
    <dbReference type="NCBI Taxonomy" id="2598579"/>
    <lineage>
        <taxon>Bacteria</taxon>
        <taxon>Pseudomonadati</taxon>
        <taxon>Planctomycetota</taxon>
        <taxon>Planctomycetia</taxon>
        <taxon>Gemmatales</taxon>
        <taxon>Gemmataceae</taxon>
        <taxon>Limnoglobus</taxon>
    </lineage>
</organism>
<dbReference type="Gene3D" id="1.25.40.10">
    <property type="entry name" value="Tetratricopeptide repeat domain"/>
    <property type="match status" value="2"/>
</dbReference>
<keyword evidence="2 5" id="KW-0547">Nucleotide-binding</keyword>
<evidence type="ECO:0000256" key="6">
    <source>
        <dbReference type="SAM" id="MobiDB-lite"/>
    </source>
</evidence>
<sequence length="970" mass="106891">MASAESIFFAALDRPPDERATFLAQACDGDPALRGRIERMLAVQPAVGQFLDPPAAPVAASADQPGTVVAGRYKLLESIGEGGMGTVWRADQLHPVRREVAVKLVRDEHQFSRPFRVRFEAERQALALMDHPHIAKLLDAGTMAATDPAGADRPYFVMELVRGVPLNVFCDRHHLSVPDRLRLFVQICAAVQHAHQKGVLHRDLKPGNVLVESHDGRPLVRVIDFGLAKATGELRLTDQTLFTQFGGVVGTPLYMAPEQATFNAVDVDTRADVYALGVILYELLTGTTPIEHEAAKKAPLEEVLRLIRDADPPTPSNRLASTVDGATAAINRGTEVQTLGRFLRGDLDWIVMKALAKERDRRYESAAAFAADVERFLAYEPVLAGPPGAAYRVRKFVRRNRPQVVAAALLLFALVAGIAGTTAGLIQADARRKEADEARGQETEQRTRAEEALGREAGERARAERALGREAAERTRAEQALDQTRQALESLLTSLIGESLLDKQRPLTDEQKNIIAQLLVHFEKLTREPQTDEASRARAGRAAIRVWHIQSRLDRKGEAEAAARRAVAAFTALAAEFPTTLDYRRSLAVGHNNLGSVLKANKKFDAAQEQFRAAMSIQTKLVADYPETPLYRSDLGTSRLNLGIALVPQKPREAEAEYREGLAVWEKLAADFPAAAEYRRNLALGHQLLGMRLSNKGQWPLAEKEYNEAVQRLEKLAADAPDAPEYRRVLGNTLQEMADRRQAPLIQYVQLLRRAFEVREKLAADAPGIADYQIDLARTAADLSHTLHMGAGAQPADLAAALGKAIDALARVSGPDRRSDTFRRLLLDCHEGRAWAYNRLSKYREGLADWDAAVPLCSKDQEPQYRMYRIHPLIQVGQLAKAADEAAELGKVKKWPADQLGHFAWVCAHASRLTPARKGEFADRSVELLSAAVAAGYKDLDRVTTSADFVALKDRDDFKKAIEAMTKPKP</sequence>
<evidence type="ECO:0000256" key="1">
    <source>
        <dbReference type="ARBA" id="ARBA00022679"/>
    </source>
</evidence>
<dbReference type="InterPro" id="IPR011990">
    <property type="entry name" value="TPR-like_helical_dom_sf"/>
</dbReference>
<name>A0A5C1ARZ0_9BACT</name>
<dbReference type="InterPro" id="IPR017441">
    <property type="entry name" value="Protein_kinase_ATP_BS"/>
</dbReference>
<keyword evidence="1" id="KW-0808">Transferase</keyword>
<feature type="transmembrane region" description="Helical" evidence="7">
    <location>
        <begin position="404"/>
        <end position="426"/>
    </location>
</feature>
<evidence type="ECO:0000259" key="8">
    <source>
        <dbReference type="PROSITE" id="PS50011"/>
    </source>
</evidence>
<evidence type="ECO:0000256" key="5">
    <source>
        <dbReference type="PROSITE-ProRule" id="PRU10141"/>
    </source>
</evidence>
<dbReference type="PROSITE" id="PS00108">
    <property type="entry name" value="PROTEIN_KINASE_ST"/>
    <property type="match status" value="1"/>
</dbReference>
<keyword evidence="10" id="KW-1185">Reference proteome</keyword>
<dbReference type="SMART" id="SM00220">
    <property type="entry name" value="S_TKc"/>
    <property type="match status" value="1"/>
</dbReference>
<feature type="compositionally biased region" description="Basic and acidic residues" evidence="6">
    <location>
        <begin position="436"/>
        <end position="479"/>
    </location>
</feature>
<dbReference type="InterPro" id="IPR011009">
    <property type="entry name" value="Kinase-like_dom_sf"/>
</dbReference>
<dbReference type="Gene3D" id="3.30.200.20">
    <property type="entry name" value="Phosphorylase Kinase, domain 1"/>
    <property type="match status" value="1"/>
</dbReference>
<dbReference type="SMART" id="SM00028">
    <property type="entry name" value="TPR"/>
    <property type="match status" value="3"/>
</dbReference>
<evidence type="ECO:0000256" key="7">
    <source>
        <dbReference type="SAM" id="Phobius"/>
    </source>
</evidence>
<keyword evidence="3" id="KW-0418">Kinase</keyword>
<dbReference type="InterPro" id="IPR000719">
    <property type="entry name" value="Prot_kinase_dom"/>
</dbReference>
<reference evidence="10" key="1">
    <citation type="submission" date="2019-08" db="EMBL/GenBank/DDBJ databases">
        <title>Limnoglobus roseus gen. nov., sp. nov., a novel freshwater planctomycete with a giant genome from the family Gemmataceae.</title>
        <authorList>
            <person name="Kulichevskaya I.S."/>
            <person name="Naumoff D.G."/>
            <person name="Miroshnikov K."/>
            <person name="Ivanova A."/>
            <person name="Philippov D.A."/>
            <person name="Hakobyan A."/>
            <person name="Rijpstra I.C."/>
            <person name="Sinninghe Damste J.S."/>
            <person name="Liesack W."/>
            <person name="Dedysh S.N."/>
        </authorList>
    </citation>
    <scope>NUCLEOTIDE SEQUENCE [LARGE SCALE GENOMIC DNA]</scope>
    <source>
        <strain evidence="10">PX52</strain>
    </source>
</reference>
<dbReference type="RefSeq" id="WP_149115161.1">
    <property type="nucleotide sequence ID" value="NZ_CP042425.1"/>
</dbReference>
<dbReference type="InterPro" id="IPR008271">
    <property type="entry name" value="Ser/Thr_kinase_AS"/>
</dbReference>
<dbReference type="Pfam" id="PF00069">
    <property type="entry name" value="Pkinase"/>
    <property type="match status" value="1"/>
</dbReference>
<dbReference type="PROSITE" id="PS00107">
    <property type="entry name" value="PROTEIN_KINASE_ATP"/>
    <property type="match status" value="1"/>
</dbReference>
<dbReference type="AlphaFoldDB" id="A0A5C1ARZ0"/>
<dbReference type="PANTHER" id="PTHR43289">
    <property type="entry name" value="MITOGEN-ACTIVATED PROTEIN KINASE KINASE KINASE 20-RELATED"/>
    <property type="match status" value="1"/>
</dbReference>
<dbReference type="SUPFAM" id="SSF56112">
    <property type="entry name" value="Protein kinase-like (PK-like)"/>
    <property type="match status" value="1"/>
</dbReference>
<keyword evidence="4 5" id="KW-0067">ATP-binding</keyword>
<evidence type="ECO:0000256" key="2">
    <source>
        <dbReference type="ARBA" id="ARBA00022741"/>
    </source>
</evidence>
<dbReference type="EMBL" id="CP042425">
    <property type="protein sequence ID" value="QEL20917.1"/>
    <property type="molecule type" value="Genomic_DNA"/>
</dbReference>
<evidence type="ECO:0000256" key="3">
    <source>
        <dbReference type="ARBA" id="ARBA00022777"/>
    </source>
</evidence>
<dbReference type="SUPFAM" id="SSF48452">
    <property type="entry name" value="TPR-like"/>
    <property type="match status" value="2"/>
</dbReference>
<keyword evidence="7" id="KW-0472">Membrane</keyword>